<protein>
    <submittedName>
        <fullName evidence="7">Uncharacterized protein</fullName>
    </submittedName>
</protein>
<feature type="transmembrane region" description="Helical" evidence="6">
    <location>
        <begin position="74"/>
        <end position="102"/>
    </location>
</feature>
<keyword evidence="8" id="KW-1185">Reference proteome</keyword>
<sequence>MDVLCLDLASGSAIGRHGARKHTYVDQSPLVARRLGLASLPLACLTFLIAAQAFSSTVSGFDSTEWFHFGQRHIKYGILITLAWVCLVLVKIIMGVNLISVATHRRADMERREAEDVVNDFGRDPIGESKDEKNYNRDLKTLLLQKKDDASRASDMGERTKDGVKKRPGLNELTRFTMVKYIW</sequence>
<dbReference type="OrthoDB" id="29023at2759"/>
<reference evidence="7 8" key="1">
    <citation type="submission" date="2014-04" db="EMBL/GenBank/DDBJ databases">
        <authorList>
            <consortium name="DOE Joint Genome Institute"/>
            <person name="Kuo A."/>
            <person name="Zuccaro A."/>
            <person name="Kohler A."/>
            <person name="Nagy L.G."/>
            <person name="Floudas D."/>
            <person name="Copeland A."/>
            <person name="Barry K.W."/>
            <person name="Cichocki N."/>
            <person name="Veneault-Fourrey C."/>
            <person name="LaButti K."/>
            <person name="Lindquist E.A."/>
            <person name="Lipzen A."/>
            <person name="Lundell T."/>
            <person name="Morin E."/>
            <person name="Murat C."/>
            <person name="Sun H."/>
            <person name="Tunlid A."/>
            <person name="Henrissat B."/>
            <person name="Grigoriev I.V."/>
            <person name="Hibbett D.S."/>
            <person name="Martin F."/>
            <person name="Nordberg H.P."/>
            <person name="Cantor M.N."/>
            <person name="Hua S.X."/>
        </authorList>
    </citation>
    <scope>NUCLEOTIDE SEQUENCE [LARGE SCALE GENOMIC DNA]</scope>
    <source>
        <strain evidence="7 8">MAFF 305830</strain>
    </source>
</reference>
<comment type="similarity">
    <text evidence="2">Belongs to the TAPT1 family.</text>
</comment>
<dbReference type="PANTHER" id="PTHR13317:SF4">
    <property type="entry name" value="TRANSMEMBRANE ANTERIOR POSTERIOR TRANSFORMATION PROTEIN 1 HOMOLOG"/>
    <property type="match status" value="1"/>
</dbReference>
<comment type="subcellular location">
    <subcellularLocation>
        <location evidence="1">Membrane</location>
        <topology evidence="1">Multi-pass membrane protein</topology>
    </subcellularLocation>
</comment>
<evidence type="ECO:0000313" key="7">
    <source>
        <dbReference type="EMBL" id="KIM19347.1"/>
    </source>
</evidence>
<name>A0A0C2WNV1_SERVB</name>
<evidence type="ECO:0000256" key="1">
    <source>
        <dbReference type="ARBA" id="ARBA00004141"/>
    </source>
</evidence>
<feature type="transmembrane region" description="Helical" evidence="6">
    <location>
        <begin position="35"/>
        <end position="54"/>
    </location>
</feature>
<evidence type="ECO:0000256" key="3">
    <source>
        <dbReference type="ARBA" id="ARBA00022692"/>
    </source>
</evidence>
<evidence type="ECO:0000256" key="2">
    <source>
        <dbReference type="ARBA" id="ARBA00008803"/>
    </source>
</evidence>
<keyword evidence="4 6" id="KW-1133">Transmembrane helix</keyword>
<dbReference type="Pfam" id="PF05346">
    <property type="entry name" value="DUF747"/>
    <property type="match status" value="1"/>
</dbReference>
<dbReference type="HOGENOM" id="CLU_090375_0_0_1"/>
<dbReference type="GO" id="GO:0005789">
    <property type="term" value="C:endoplasmic reticulum membrane"/>
    <property type="evidence" value="ECO:0007669"/>
    <property type="project" value="TreeGrafter"/>
</dbReference>
<gene>
    <name evidence="7" type="ORF">M408DRAFT_334420</name>
</gene>
<dbReference type="Proteomes" id="UP000054097">
    <property type="component" value="Unassembled WGS sequence"/>
</dbReference>
<proteinExistence type="inferred from homology"/>
<evidence type="ECO:0000256" key="6">
    <source>
        <dbReference type="SAM" id="Phobius"/>
    </source>
</evidence>
<evidence type="ECO:0000256" key="5">
    <source>
        <dbReference type="ARBA" id="ARBA00023136"/>
    </source>
</evidence>
<evidence type="ECO:0000256" key="4">
    <source>
        <dbReference type="ARBA" id="ARBA00022989"/>
    </source>
</evidence>
<keyword evidence="5 6" id="KW-0472">Membrane</keyword>
<dbReference type="EMBL" id="KN824793">
    <property type="protein sequence ID" value="KIM19347.1"/>
    <property type="molecule type" value="Genomic_DNA"/>
</dbReference>
<keyword evidence="3 6" id="KW-0812">Transmembrane</keyword>
<evidence type="ECO:0000313" key="8">
    <source>
        <dbReference type="Proteomes" id="UP000054097"/>
    </source>
</evidence>
<dbReference type="InterPro" id="IPR008010">
    <property type="entry name" value="Tatp1"/>
</dbReference>
<dbReference type="PANTHER" id="PTHR13317">
    <property type="entry name" value="TRANSMEMBRANE ANTERIOR POSTERIOR TRANSFORMATION PROTEIN 1 HOMOLOG"/>
    <property type="match status" value="1"/>
</dbReference>
<dbReference type="AlphaFoldDB" id="A0A0C2WNV1"/>
<accession>A0A0C2WNV1</accession>
<reference evidence="8" key="2">
    <citation type="submission" date="2015-01" db="EMBL/GenBank/DDBJ databases">
        <title>Evolutionary Origins and Diversification of the Mycorrhizal Mutualists.</title>
        <authorList>
            <consortium name="DOE Joint Genome Institute"/>
            <consortium name="Mycorrhizal Genomics Consortium"/>
            <person name="Kohler A."/>
            <person name="Kuo A."/>
            <person name="Nagy L.G."/>
            <person name="Floudas D."/>
            <person name="Copeland A."/>
            <person name="Barry K.W."/>
            <person name="Cichocki N."/>
            <person name="Veneault-Fourrey C."/>
            <person name="LaButti K."/>
            <person name="Lindquist E.A."/>
            <person name="Lipzen A."/>
            <person name="Lundell T."/>
            <person name="Morin E."/>
            <person name="Murat C."/>
            <person name="Riley R."/>
            <person name="Ohm R."/>
            <person name="Sun H."/>
            <person name="Tunlid A."/>
            <person name="Henrissat B."/>
            <person name="Grigoriev I.V."/>
            <person name="Hibbett D.S."/>
            <person name="Martin F."/>
        </authorList>
    </citation>
    <scope>NUCLEOTIDE SEQUENCE [LARGE SCALE GENOMIC DNA]</scope>
    <source>
        <strain evidence="8">MAFF 305830</strain>
    </source>
</reference>
<organism evidence="7 8">
    <name type="scientific">Serendipita vermifera MAFF 305830</name>
    <dbReference type="NCBI Taxonomy" id="933852"/>
    <lineage>
        <taxon>Eukaryota</taxon>
        <taxon>Fungi</taxon>
        <taxon>Dikarya</taxon>
        <taxon>Basidiomycota</taxon>
        <taxon>Agaricomycotina</taxon>
        <taxon>Agaricomycetes</taxon>
        <taxon>Sebacinales</taxon>
        <taxon>Serendipitaceae</taxon>
        <taxon>Serendipita</taxon>
    </lineage>
</organism>